<protein>
    <submittedName>
        <fullName evidence="7">Putative invasin</fullName>
    </submittedName>
</protein>
<feature type="domain" description="Big-1" evidence="5">
    <location>
        <begin position="2128"/>
        <end position="2217"/>
    </location>
</feature>
<dbReference type="SMART" id="SM00634">
    <property type="entry name" value="BID_1"/>
    <property type="match status" value="28"/>
</dbReference>
<dbReference type="InterPro" id="IPR038177">
    <property type="entry name" value="IAT_beta_sf"/>
</dbReference>
<dbReference type="InterPro" id="IPR016186">
    <property type="entry name" value="C-type_lectin-like/link_sf"/>
</dbReference>
<name>A0A376HGL9_ECOLX</name>
<feature type="domain" description="Big-1" evidence="5">
    <location>
        <begin position="3195"/>
        <end position="3284"/>
    </location>
</feature>
<dbReference type="Gene3D" id="3.10.100.10">
    <property type="entry name" value="Mannose-Binding Protein A, subunit A"/>
    <property type="match status" value="1"/>
</dbReference>
<dbReference type="InterPro" id="IPR048658">
    <property type="entry name" value="Invasin_D4"/>
</dbReference>
<feature type="domain" description="Big-1" evidence="5">
    <location>
        <begin position="743"/>
        <end position="836"/>
    </location>
</feature>
<dbReference type="Pfam" id="PF09134">
    <property type="entry name" value="Invasin_D3"/>
    <property type="match status" value="1"/>
</dbReference>
<feature type="domain" description="Big-1" evidence="5">
    <location>
        <begin position="2322"/>
        <end position="2411"/>
    </location>
</feature>
<dbReference type="Proteomes" id="UP000255164">
    <property type="component" value="Unassembled WGS sequence"/>
</dbReference>
<feature type="domain" description="Big-1" evidence="5">
    <location>
        <begin position="1546"/>
        <end position="1635"/>
    </location>
</feature>
<dbReference type="PANTHER" id="PTHR39576">
    <property type="entry name" value="ATTACHING AND EFFACING PROTEIN HOMOLOG-RELATED-RELATED"/>
    <property type="match status" value="1"/>
</dbReference>
<sequence length="4194" mass="433727">MAGKAHGNGDRRGDNTICGLGDRLRRLTAGICLITQTIFPVMAAAPTHINPAHSDTAASLILPNVKTIPYTLGALESPPTVAARFGITVDELRRLNQFRTFARGFDNVRQGDEIDVPLINSNSPEARNLKAMQMERDGKDPQMQVAEVAQQSGTLLARDMDSEQAASMARGWVASSASAQATDWLSRWGTARVSLGVDEDFSLKSSSFEFLHPWYETPDNLVFSQHTLHRTDDRTQTNHGIGWRYFTSSWMSGVNMFIDHDLTRYHTRTGMGVEYWRDYLKLSGNGYLRLSNWRSAPELDNDYEARPANGWDLRAEGWLPAWPQLGGKLVYEQYYGDEVALFGKDERQNDPHAITAGLSYTPVPLISFSAEQRQGKQGENDTRIGMELTLQPGHSLQKQLDPAEVAARRSLAGSRYDLVDRNNNIVLEYRKKELVRLTLTDPLKGKPGEVKSLVSSLQTKYALKGYDIEAASLQSAGGKVAVSGKDIQVTIPPYRFTAMPETDNTYPIAVTAQDSKGNFSRREESMVVVEKPTLSLADSTLSVDLQILLADGKSTSTLTYTARDSSGKPIPGMTLKTQAKGLQDFALSEWKDNGNGTYTQIVTAGKTSGALSLMPQFNGDDIAKTPALIAIVANTASRADSTIETDQDNYVAGKPIVVKVTLKDDNGNGVTGRKELLKQAVKVDNTKADAVSAWTEESEGIYKASYTAHLIGDKLTAQLTMPGWQTKHSDAFSIAGDKDTAKIAAMQITANNAVARRDHNTVAVTVRDVHQNLLQGQNVTFTVVNGAAVFADPNGGIVTTDKDGIASVNLASDQAVNSLIKAETNGSSQSVEVSFITGDISQLTSTIKTDDVSYTAGGKIKVSVTLMDEQKNLVKGMASLLAGSGVVEVSGTDKNETGNWSEESDGVYTTTRTAKIAGDRHYATLKLSTWSSAQQSDAYAIRESGAVLAYSSIVTDKMAYTAGGAIKVTVTLKDSYENLVGGQRDAINQVIQLPNTKAESIAWNEDQKGIYTATYTALLPGTGLKAQLQISGWASALTSNDYSISGDAASAQIVAMQVTTGNPDVLANGSDRHTVNVRVEDQFGNVLPEQTVTFTVTKGAAVFANARQSADIRTDAHGMAEVDLSSTVADASTVEAKVNQSSDSKTVNFVADVSTAQVAELVVIKDGSEADGSTANTLRVKVTDAFGNTLAGQTVSVLAGNGATTAPTVTTQPDGTVEISVTSQTAGTSVITASVNNSSQSRDVTFIADVRTAQIADLVVTRDNSVADGSTANTLRARVTDAFGNALAGQTVSVLADNGATVASTMTTKPDGTVEISVTSQTAGISAVTASINNSSQSRNVTFVADVRTAQIADLVVIKDDSVADGAMANMLRARVTDAFGNALAGQTVSVLADNSATTAPTVITEPDGTVEISVTSQTAGASTVTASINSSSLSRTVTFIADVRTAQIADLVVTRDNSVADGAMANMLRARVTDAFGNALAGQTVSVLADNGATVASTMTTKPDGTVEISVTSQTAGISAVTASINNSSQSRNVTFVADVRTAQIADLVVIKDDSVADGAMANMLRARVTDAFGNALAGQTVSVLADNSATTAPTVITEPDGTVEISVTSQTAGASTVTASINSSSLSRTVTFIADVRTAQIADLVVTRDNSVADGAMANMLRARVTDAFGNALAGQTVSVMADNGATTAPTVITEPDGTVEISVTSQTAGSSAVTASINSSSQSRNVTFVADVRTAQIADLVVIKDDSVADGAMANMLRARVTDAFGNALAGQTVSVLAGNGATTAPTVTTQPDGTVEISVTSQTAGTSAVTASINNSSQSRNVTFIADVSTAQIASLEVTQDNAVADGATANTLRVRVTDAFGNALGGQTVSVMADNGATVSPTVSTGPDGTVEISVTSQTAGTSAVTASINSSTLSRNVTFVADVRTAQIADLVVIKDDSVADGAMANTLRVRVTDAFGNALAGQTVSVMADNGAAVASTVTTKPDGTVEISVTSQTAGISVVTASINNSIQSQNVTFVADVRTAQIADLVVTQDGSVADGSTANMLRVRVTDAFGNALAGQTVSVMAGNGATVSPTVTTEPDGTVEISVTSQTAGTSAVTATINSGSQSRDVTFIADVRTAQIASLEVTQDNSVADGAMANTLRVKVTDAFGNALAGQTVSVTVGNGATVAPTAITGPDGTVEISVTSQTAGTSAVTATINSSSQSRNVTFIADVSTAQIASLEVTQDNAVADGSTANTLRARVTDAFGNTLAGQTVSVTADNSAMVALTVITEPDGTVEISVTSQTAGTSTVTASINSSSLSRNLTFVADVSTAKIADLVVIQDNSVADGAMANTLRMRVTDAFGNTLGGQTVSVTADNSAMVASTVITGPDGTVEISVTSQTAGISTVTASINNSSLSRDVTFVADVRTAQIADLVVIKDGSEADGSTANTLRARVTDAFGNALAGQTVSVLADNGATTAPTVITEPDGTVEISVTSQTAGVSTVTASINSSSLSRNVTFVADVRTAQIAVLEVTQDYAVADGSTANTLRARVTDAFGNTLAGQTVSVTAGNGATVAPTAITGPDGTVEISVTSQTAGISTVTATINSSSQSRDVTFIADASTAQIADLVVIKDGSEADGSTENTLRVRVTDAFGNTLGGQTVSVLADNGATTAPTVITEPDGTVEISVTSQTAGTSTVTASINSSSLSRNVTFVADVRTAQIADLVVIKDGSEADGSTENTLRARVTDAFGNALAGQTVSVLADNGATVAPTVTTQPDGTVEISVTSQTAGVSAVTASINNSSLSQSVKFIADVSTAQIAMLEVTQDNAVADGSTANTLQVKVTDANGNTLAGQAVSVLAGNSATVASTVTTKPDGTVEISVTSQTAGTSTVTASINSSSLSRNVTFVADVSTAKIADLVVIQDNAVADGAMANTLRMRVTDAFGNTLGGQTVSVTADNSAMVASTVTTKPDGTVEISVTSQTAGISTVTASINNSSLSRDVTFVADVSTAKIADLVVIQDNAVADGAMANTLQVRVTDAFGNALAGQTVSVMAGNGATVAPTVITESDGTVEISVTSQTAGVSAVTATINNSSQSRNVTFIADVSTAQIASLEVTQDNAVADGATANTLRARVTDAFGNTLGGQTVSVLADNGATVAPTVTTQPDGTVEISVTSQTAGVSAVTASINNSSLSQSVKFIADVSTAQIAMLEVTQDNAVADGAMANTLQVKVTDAFGNALAGQTVSVMAGNGATTAPTVTTQPDGTVEISVTSQTAGTSAVTASINSSSLSRNVTFVADVRTAKIASLEVMQDNSVADGAMANTLRVRVTDAFGNALAGQTVSVLADNGATVAPTVTTQPDGTVEISVTSQTAGISAVTASINSSSLSRNVTFIADVRTAKIAELEVIRDNAVADGSTANTLQVKVTDANGNTLAGQTVSVLAGNSATVAPTVTTQPDGTVEISVTSQTAGTSAVTASINNSSQSQNVTFVPGDASQLTSTVETNKSNYTVGETITITVTLRDAFDNLVTGAASQLAANGVLTVAGTDPSETGSWVESGGVYTTTRMATIASTNQHANLQLQTWSDGVTSDRYDIQSGSPAQATSTIATDKNAYTAGETITVAVTLKDAHGNLVEGGESLLSGDNVIVEGAVRSGGWSENAGVYTATWSAQMAGDSHHATLKLSEWGCNKQSESYSIHSGAPVQANSAIRTDKSAYIAGEPLTVTVTLRDEFGNPALGLTSEVIESYIDSFAVGGATPDSMRWVEQNNGEYTIVWTAWVAEENLVASLKLKTWAAEIKSSLYGIQPGAAAKTQSTIVADKTIYIAGDSITVTVVLKDAQGNFITDGVVQLNEENVQVRNADPIQGNNWVYNGNGQYQRQYMAHFAEANLNAQLNMAGWSDANYSNNYTIKPGEVSPLGSQLRIREVLVVEGADLPVSALLVDDFGNPVDNGLDLLDDAVYLQNVEKKEGEKWRYVGDGIYERTYMAYQEGENLTSFMEIKGWRIYGQPSYTILPFVEVELLSVNGVKFRATDGFPETGFDGAKFTLLLTHNMKNTDYNWTAGIYGINVDSNGEVTLSVLIRSEVTITGKPKNGKGNDVVFKFKIKKWFTSLGATSSNTWDIINTSCSYGQMPSSLELAQRPSGGVVPRKVGTLWGEYGNLKTYGNAFSSTDYWTSTQLMGVHEKFNPETGISELGTGKSSGLCVEYY</sequence>
<dbReference type="InterPro" id="IPR013783">
    <property type="entry name" value="Ig-like_fold"/>
</dbReference>
<comment type="similarity">
    <text evidence="2">Belongs to the intimin/invasin family.</text>
</comment>
<evidence type="ECO:0000256" key="1">
    <source>
        <dbReference type="ARBA" id="ARBA00004442"/>
    </source>
</evidence>
<dbReference type="PRINTS" id="PR01369">
    <property type="entry name" value="INTIMIN"/>
</dbReference>
<feature type="domain" description="Big-1" evidence="5">
    <location>
        <begin position="2710"/>
        <end position="2799"/>
    </location>
</feature>
<dbReference type="GO" id="GO:0007155">
    <property type="term" value="P:cell adhesion"/>
    <property type="evidence" value="ECO:0007669"/>
    <property type="project" value="InterPro"/>
</dbReference>
<feature type="domain" description="Big-1" evidence="5">
    <location>
        <begin position="3098"/>
        <end position="3187"/>
    </location>
</feature>
<evidence type="ECO:0000313" key="7">
    <source>
        <dbReference type="EMBL" id="STE04040.1"/>
    </source>
</evidence>
<feature type="domain" description="Big-1" evidence="5">
    <location>
        <begin position="3389"/>
        <end position="3478"/>
    </location>
</feature>
<feature type="domain" description="Big-1" evidence="5">
    <location>
        <begin position="2904"/>
        <end position="2993"/>
    </location>
</feature>
<comment type="subcellular location">
    <subcellularLocation>
        <location evidence="1">Cell outer membrane</location>
    </subcellularLocation>
</comment>
<feature type="domain" description="Big-1" evidence="5">
    <location>
        <begin position="2031"/>
        <end position="2120"/>
    </location>
</feature>
<dbReference type="PANTHER" id="PTHR39576:SF2">
    <property type="entry name" value="ATTACHING AND EFFACING PROTEIN HOMOLOG-RELATED"/>
    <property type="match status" value="1"/>
</dbReference>
<evidence type="ECO:0000259" key="5">
    <source>
        <dbReference type="PROSITE" id="PS51127"/>
    </source>
</evidence>
<feature type="domain" description="Big-1" evidence="5">
    <location>
        <begin position="1837"/>
        <end position="1926"/>
    </location>
</feature>
<evidence type="ECO:0000256" key="3">
    <source>
        <dbReference type="ARBA" id="ARBA00023136"/>
    </source>
</evidence>
<evidence type="ECO:0000256" key="4">
    <source>
        <dbReference type="ARBA" id="ARBA00023237"/>
    </source>
</evidence>
<feature type="domain" description="Big-1" evidence="5">
    <location>
        <begin position="1740"/>
        <end position="1829"/>
    </location>
</feature>
<feature type="domain" description="Big-1" evidence="5">
    <location>
        <begin position="1643"/>
        <end position="1732"/>
    </location>
</feature>
<gene>
    <name evidence="7" type="ORF">NCTC10082_02441</name>
</gene>
<dbReference type="InterPro" id="IPR018392">
    <property type="entry name" value="LysM"/>
</dbReference>
<feature type="domain" description="Big-1" evidence="5">
    <location>
        <begin position="2516"/>
        <end position="2605"/>
    </location>
</feature>
<dbReference type="Gene3D" id="2.60.40.10">
    <property type="entry name" value="Immunoglobulins"/>
    <property type="match status" value="33"/>
</dbReference>
<dbReference type="PROSITE" id="PS51127">
    <property type="entry name" value="BIG1"/>
    <property type="match status" value="26"/>
</dbReference>
<reference evidence="7 8" key="1">
    <citation type="submission" date="2018-06" db="EMBL/GenBank/DDBJ databases">
        <authorList>
            <consortium name="Pathogen Informatics"/>
            <person name="Doyle S."/>
        </authorList>
    </citation>
    <scope>NUCLEOTIDE SEQUENCE [LARGE SCALE GENOMIC DNA]</scope>
    <source>
        <strain evidence="7 8">NCTC10082</strain>
    </source>
</reference>
<feature type="domain" description="Big-1" evidence="5">
    <location>
        <begin position="1934"/>
        <end position="2023"/>
    </location>
</feature>
<feature type="domain" description="Big-1" evidence="5">
    <location>
        <begin position="3292"/>
        <end position="3381"/>
    </location>
</feature>
<feature type="domain" description="Big-1" evidence="5">
    <location>
        <begin position="1055"/>
        <end position="1150"/>
    </location>
</feature>
<keyword evidence="3" id="KW-0472">Membrane</keyword>
<dbReference type="InterPro" id="IPR024519">
    <property type="entry name" value="IAT_beta"/>
</dbReference>
<dbReference type="PROSITE" id="PS51782">
    <property type="entry name" value="LYSM"/>
    <property type="match status" value="1"/>
</dbReference>
<dbReference type="Pfam" id="PF21764">
    <property type="entry name" value="Invasin_D4"/>
    <property type="match status" value="1"/>
</dbReference>
<feature type="domain" description="Big-1" evidence="5">
    <location>
        <begin position="1352"/>
        <end position="1441"/>
    </location>
</feature>
<dbReference type="NCBIfam" id="NF040978">
    <property type="entry name" value="Ve_IatC_Nterm"/>
    <property type="match status" value="1"/>
</dbReference>
<feature type="domain" description="Big-1" evidence="5">
    <location>
        <begin position="2225"/>
        <end position="2314"/>
    </location>
</feature>
<dbReference type="Gene3D" id="2.40.160.160">
    <property type="entry name" value="Inverse autotransporter, beta-domain"/>
    <property type="match status" value="1"/>
</dbReference>
<dbReference type="EMBL" id="UFZA01000001">
    <property type="protein sequence ID" value="STE04040.1"/>
    <property type="molecule type" value="Genomic_DNA"/>
</dbReference>
<dbReference type="Pfam" id="PF02369">
    <property type="entry name" value="Big_1"/>
    <property type="match status" value="26"/>
</dbReference>
<feature type="domain" description="Big-1" evidence="5">
    <location>
        <begin position="1158"/>
        <end position="1247"/>
    </location>
</feature>
<dbReference type="Gene3D" id="2.60.40.1080">
    <property type="match status" value="1"/>
</dbReference>
<feature type="domain" description="Big-1" evidence="5">
    <location>
        <begin position="1449"/>
        <end position="1538"/>
    </location>
</feature>
<evidence type="ECO:0000256" key="2">
    <source>
        <dbReference type="ARBA" id="ARBA00010116"/>
    </source>
</evidence>
<dbReference type="RefSeq" id="WP_115224451.1">
    <property type="nucleotide sequence ID" value="NZ_UFZA01000001.1"/>
</dbReference>
<keyword evidence="4" id="KW-0998">Cell outer membrane</keyword>
<dbReference type="GO" id="GO:0009279">
    <property type="term" value="C:cell outer membrane"/>
    <property type="evidence" value="ECO:0007669"/>
    <property type="project" value="UniProtKB-SubCell"/>
</dbReference>
<dbReference type="Pfam" id="PF11924">
    <property type="entry name" value="IAT_beta"/>
    <property type="match status" value="1"/>
</dbReference>
<evidence type="ECO:0000313" key="8">
    <source>
        <dbReference type="Proteomes" id="UP000255164"/>
    </source>
</evidence>
<evidence type="ECO:0000259" key="6">
    <source>
        <dbReference type="PROSITE" id="PS51782"/>
    </source>
</evidence>
<dbReference type="InterPro" id="IPR051715">
    <property type="entry name" value="Intimin-Invasin_domain"/>
</dbReference>
<dbReference type="InterPro" id="IPR008964">
    <property type="entry name" value="Invasin/intimin_cell_adhesion"/>
</dbReference>
<feature type="domain" description="Big-1" evidence="5">
    <location>
        <begin position="2613"/>
        <end position="2702"/>
    </location>
</feature>
<dbReference type="InterPro" id="IPR015217">
    <property type="entry name" value="Invasin_dom_3"/>
</dbReference>
<dbReference type="SUPFAM" id="SSF49373">
    <property type="entry name" value="Invasin/intimin cell-adhesion fragments"/>
    <property type="match status" value="33"/>
</dbReference>
<dbReference type="InterPro" id="IPR003344">
    <property type="entry name" value="Big_1_dom"/>
</dbReference>
<dbReference type="FunFam" id="2.40.160.160:FF:000001">
    <property type="entry name" value="Intimin-like inverse autotransporter SinH"/>
    <property type="match status" value="1"/>
</dbReference>
<dbReference type="Gene3D" id="2.60.40.1930">
    <property type="match status" value="1"/>
</dbReference>
<organism evidence="7 8">
    <name type="scientific">Escherichia coli</name>
    <dbReference type="NCBI Taxonomy" id="562"/>
    <lineage>
        <taxon>Bacteria</taxon>
        <taxon>Pseudomonadati</taxon>
        <taxon>Pseudomonadota</taxon>
        <taxon>Gammaproteobacteria</taxon>
        <taxon>Enterobacterales</taxon>
        <taxon>Enterobacteriaceae</taxon>
        <taxon>Escherichia</taxon>
    </lineage>
</organism>
<feature type="domain" description="Big-1" evidence="5">
    <location>
        <begin position="3001"/>
        <end position="3090"/>
    </location>
</feature>
<feature type="domain" description="Big-1" evidence="5">
    <location>
        <begin position="2419"/>
        <end position="2508"/>
    </location>
</feature>
<feature type="domain" description="Big-1" evidence="5">
    <location>
        <begin position="1255"/>
        <end position="1344"/>
    </location>
</feature>
<accession>A0A376HGL9</accession>
<dbReference type="InterPro" id="IPR003535">
    <property type="entry name" value="Intimin/invasin_bac"/>
</dbReference>
<feature type="domain" description="Big-1" evidence="5">
    <location>
        <begin position="2807"/>
        <end position="2896"/>
    </location>
</feature>
<proteinExistence type="inferred from homology"/>
<feature type="domain" description="LysM" evidence="6">
    <location>
        <begin position="68"/>
        <end position="116"/>
    </location>
</feature>